<dbReference type="Proteomes" id="UP000002009">
    <property type="component" value="Chromosome 6"/>
</dbReference>
<evidence type="ECO:0000256" key="5">
    <source>
        <dbReference type="ARBA" id="ARBA00023136"/>
    </source>
</evidence>
<reference evidence="9 10" key="1">
    <citation type="journal article" date="2009" name="Science">
        <title>Green evolution and dynamic adaptations revealed by genomes of the marine picoeukaryotes Micromonas.</title>
        <authorList>
            <person name="Worden A.Z."/>
            <person name="Lee J.H."/>
            <person name="Mock T."/>
            <person name="Rouze P."/>
            <person name="Simmons M.P."/>
            <person name="Aerts A.L."/>
            <person name="Allen A.E."/>
            <person name="Cuvelier M.L."/>
            <person name="Derelle E."/>
            <person name="Everett M.V."/>
            <person name="Foulon E."/>
            <person name="Grimwood J."/>
            <person name="Gundlach H."/>
            <person name="Henrissat B."/>
            <person name="Napoli C."/>
            <person name="McDonald S.M."/>
            <person name="Parker M.S."/>
            <person name="Rombauts S."/>
            <person name="Salamov A."/>
            <person name="Von Dassow P."/>
            <person name="Badger J.H."/>
            <person name="Coutinho P.M."/>
            <person name="Demir E."/>
            <person name="Dubchak I."/>
            <person name="Gentemann C."/>
            <person name="Eikrem W."/>
            <person name="Gready J.E."/>
            <person name="John U."/>
            <person name="Lanier W."/>
            <person name="Lindquist E.A."/>
            <person name="Lucas S."/>
            <person name="Mayer K.F."/>
            <person name="Moreau H."/>
            <person name="Not F."/>
            <person name="Otillar R."/>
            <person name="Panaud O."/>
            <person name="Pangilinan J."/>
            <person name="Paulsen I."/>
            <person name="Piegu B."/>
            <person name="Poliakov A."/>
            <person name="Robbens S."/>
            <person name="Schmutz J."/>
            <person name="Toulza E."/>
            <person name="Wyss T."/>
            <person name="Zelensky A."/>
            <person name="Zhou K."/>
            <person name="Armbrust E.V."/>
            <person name="Bhattacharya D."/>
            <person name="Goodenough U.W."/>
            <person name="Van de Peer Y."/>
            <person name="Grigoriev I.V."/>
        </authorList>
    </citation>
    <scope>NUCLEOTIDE SEQUENCE [LARGE SCALE GENOMIC DNA]</scope>
    <source>
        <strain evidence="10">RCC299 / NOUM17</strain>
    </source>
</reference>
<evidence type="ECO:0000256" key="6">
    <source>
        <dbReference type="PROSITE-ProRule" id="PRU00282"/>
    </source>
</evidence>
<evidence type="ECO:0000256" key="1">
    <source>
        <dbReference type="ARBA" id="ARBA00004141"/>
    </source>
</evidence>
<sequence length="407" mass="41554">MAWGTFGASPGAPPNPGFAGASSREAGGIRRARRLAVLGTAAGLASGLGIQRRAAHAKMGPGGTGGGTGSDGQGKRPAVGAFTHAMAGAFAGGVSRVAVAPLDVVKIRMQVQVEPVLNGVAGGKYRGIVQCATTILKEEGARGLWAGTVPALFLWVPYTAIQFASLGEFRRRAREAGRDPTAPPWAFLGGAIAGASATVCTYPFDVMRTVLAAQGSPRVYHSLAQAATGIVRDRGVAGLYAGCGVTLIEIIPASAIQFGAYAALRNLATRGGVYGDDGEIESNRGGGGERKKMDEAGERRIDPATNAACGFGAGTVARLIIHPLDVVKKRFQVAGLARSLRYGERVAPAAYANFASAVGAILKKEGVAGFYKGLLPGVIKSAPASAITFAVYEATMVALSAMNAGER</sequence>
<dbReference type="eggNOG" id="KOG0752">
    <property type="taxonomic scope" value="Eukaryota"/>
</dbReference>
<proteinExistence type="inferred from homology"/>
<evidence type="ECO:0000313" key="10">
    <source>
        <dbReference type="Proteomes" id="UP000002009"/>
    </source>
</evidence>
<evidence type="ECO:0000256" key="2">
    <source>
        <dbReference type="ARBA" id="ARBA00022448"/>
    </source>
</evidence>
<accession>C1E8V3</accession>
<dbReference type="InterPro" id="IPR023395">
    <property type="entry name" value="MCP_dom_sf"/>
</dbReference>
<dbReference type="InterPro" id="IPR002067">
    <property type="entry name" value="MCP"/>
</dbReference>
<evidence type="ECO:0000256" key="3">
    <source>
        <dbReference type="ARBA" id="ARBA00022692"/>
    </source>
</evidence>
<dbReference type="GO" id="GO:0016020">
    <property type="term" value="C:membrane"/>
    <property type="evidence" value="ECO:0007669"/>
    <property type="project" value="UniProtKB-SubCell"/>
</dbReference>
<evidence type="ECO:0000256" key="4">
    <source>
        <dbReference type="ARBA" id="ARBA00022737"/>
    </source>
</evidence>
<feature type="compositionally biased region" description="Gly residues" evidence="8">
    <location>
        <begin position="60"/>
        <end position="72"/>
    </location>
</feature>
<keyword evidence="2 7" id="KW-0813">Transport</keyword>
<dbReference type="RefSeq" id="XP_002502963.1">
    <property type="nucleotide sequence ID" value="XM_002502917.1"/>
</dbReference>
<keyword evidence="3 6" id="KW-0812">Transmembrane</keyword>
<dbReference type="Pfam" id="PF00153">
    <property type="entry name" value="Mito_carr"/>
    <property type="match status" value="3"/>
</dbReference>
<dbReference type="GeneID" id="8244251"/>
<dbReference type="EMBL" id="CP001327">
    <property type="protein sequence ID" value="ACO64221.1"/>
    <property type="molecule type" value="Genomic_DNA"/>
</dbReference>
<dbReference type="STRING" id="296587.C1E8V3"/>
<protein>
    <submittedName>
        <fullName evidence="9">Mitochondrial carrier family</fullName>
    </submittedName>
</protein>
<dbReference type="Gene3D" id="1.50.40.10">
    <property type="entry name" value="Mitochondrial carrier domain"/>
    <property type="match status" value="1"/>
</dbReference>
<dbReference type="GO" id="GO:0055085">
    <property type="term" value="P:transmembrane transport"/>
    <property type="evidence" value="ECO:0007669"/>
    <property type="project" value="InterPro"/>
</dbReference>
<feature type="compositionally biased region" description="Low complexity" evidence="8">
    <location>
        <begin position="1"/>
        <end position="10"/>
    </location>
</feature>
<evidence type="ECO:0000313" key="9">
    <source>
        <dbReference type="EMBL" id="ACO64221.1"/>
    </source>
</evidence>
<dbReference type="SUPFAM" id="SSF103506">
    <property type="entry name" value="Mitochondrial carrier"/>
    <property type="match status" value="1"/>
</dbReference>
<dbReference type="AlphaFoldDB" id="C1E8V3"/>
<keyword evidence="5 6" id="KW-0472">Membrane</keyword>
<gene>
    <name evidence="9" type="ORF">MICPUN_54497</name>
</gene>
<dbReference type="PRINTS" id="PR00926">
    <property type="entry name" value="MITOCARRIER"/>
</dbReference>
<dbReference type="PANTHER" id="PTHR24089">
    <property type="entry name" value="SOLUTE CARRIER FAMILY 25"/>
    <property type="match status" value="1"/>
</dbReference>
<feature type="repeat" description="Solcar" evidence="6">
    <location>
        <begin position="181"/>
        <end position="267"/>
    </location>
</feature>
<name>C1E8V3_MICCC</name>
<feature type="repeat" description="Solcar" evidence="6">
    <location>
        <begin position="301"/>
        <end position="398"/>
    </location>
</feature>
<dbReference type="FunCoup" id="C1E8V3">
    <property type="interactions" value="1141"/>
</dbReference>
<feature type="repeat" description="Solcar" evidence="6">
    <location>
        <begin position="79"/>
        <end position="172"/>
    </location>
</feature>
<evidence type="ECO:0000256" key="7">
    <source>
        <dbReference type="RuleBase" id="RU000488"/>
    </source>
</evidence>
<dbReference type="KEGG" id="mis:MICPUN_54497"/>
<comment type="similarity">
    <text evidence="7">Belongs to the mitochondrial carrier (TC 2.A.29) family.</text>
</comment>
<organism evidence="9 10">
    <name type="scientific">Micromonas commoda (strain RCC299 / NOUM17 / CCMP2709)</name>
    <name type="common">Picoplanktonic green alga</name>
    <dbReference type="NCBI Taxonomy" id="296587"/>
    <lineage>
        <taxon>Eukaryota</taxon>
        <taxon>Viridiplantae</taxon>
        <taxon>Chlorophyta</taxon>
        <taxon>Mamiellophyceae</taxon>
        <taxon>Mamiellales</taxon>
        <taxon>Mamiellaceae</taxon>
        <taxon>Micromonas</taxon>
    </lineage>
</organism>
<feature type="region of interest" description="Disordered" evidence="8">
    <location>
        <begin position="56"/>
        <end position="77"/>
    </location>
</feature>
<keyword evidence="10" id="KW-1185">Reference proteome</keyword>
<keyword evidence="4" id="KW-0677">Repeat</keyword>
<dbReference type="PROSITE" id="PS50920">
    <property type="entry name" value="SOLCAR"/>
    <property type="match status" value="3"/>
</dbReference>
<comment type="subcellular location">
    <subcellularLocation>
        <location evidence="1">Membrane</location>
        <topology evidence="1">Multi-pass membrane protein</topology>
    </subcellularLocation>
</comment>
<dbReference type="InParanoid" id="C1E8V3"/>
<dbReference type="InterPro" id="IPR018108">
    <property type="entry name" value="MCP_transmembrane"/>
</dbReference>
<dbReference type="OMA" id="MYVCYGA"/>
<evidence type="ECO:0000256" key="8">
    <source>
        <dbReference type="SAM" id="MobiDB-lite"/>
    </source>
</evidence>
<feature type="region of interest" description="Disordered" evidence="8">
    <location>
        <begin position="1"/>
        <end position="25"/>
    </location>
</feature>
<dbReference type="OrthoDB" id="18574at2759"/>